<evidence type="ECO:0000313" key="3">
    <source>
        <dbReference type="Proteomes" id="UP000567179"/>
    </source>
</evidence>
<feature type="region of interest" description="Disordered" evidence="1">
    <location>
        <begin position="149"/>
        <end position="174"/>
    </location>
</feature>
<dbReference type="Proteomes" id="UP000567179">
    <property type="component" value="Unassembled WGS sequence"/>
</dbReference>
<evidence type="ECO:0000313" key="2">
    <source>
        <dbReference type="EMBL" id="KAF5328243.1"/>
    </source>
</evidence>
<sequence length="273" mass="29530">MSAEDAEHSPTRETAPTDQVPDFESAALAVQNCLARCKIGLAKVDVFCGTVISVQFSEAEKIYSDILCHSKQGSAETENKDSESETQRDDNPDIKKLLAKLEEGIMGVGAAVVAENSKLKAELGTVLPHIQSVIQSKEEDIRTRISGTGEVALDGSEQPQHIANSSEGSKDEGDSDISTIKLFKECASILSILGAVSNPVDLHFNQMSGEYLKSIAEILDFVQDKVHDRRPKTETELQEHYTLLNELSTLIDKVEILGDTLGAGNASTELCLV</sequence>
<evidence type="ECO:0000256" key="1">
    <source>
        <dbReference type="SAM" id="MobiDB-lite"/>
    </source>
</evidence>
<comment type="caution">
    <text evidence="2">The sequence shown here is derived from an EMBL/GenBank/DDBJ whole genome shotgun (WGS) entry which is preliminary data.</text>
</comment>
<dbReference type="EMBL" id="JAACJJ010000005">
    <property type="protein sequence ID" value="KAF5328243.1"/>
    <property type="molecule type" value="Genomic_DNA"/>
</dbReference>
<proteinExistence type="predicted"/>
<feature type="region of interest" description="Disordered" evidence="1">
    <location>
        <begin position="1"/>
        <end position="20"/>
    </location>
</feature>
<feature type="region of interest" description="Disordered" evidence="1">
    <location>
        <begin position="72"/>
        <end position="93"/>
    </location>
</feature>
<name>A0A8H5F9L1_9AGAR</name>
<accession>A0A8H5F9L1</accession>
<protein>
    <submittedName>
        <fullName evidence="2">Uncharacterized protein</fullName>
    </submittedName>
</protein>
<feature type="compositionally biased region" description="Basic and acidic residues" evidence="1">
    <location>
        <begin position="1"/>
        <end position="11"/>
    </location>
</feature>
<keyword evidence="3" id="KW-1185">Reference proteome</keyword>
<organism evidence="2 3">
    <name type="scientific">Psilocybe cf. subviscida</name>
    <dbReference type="NCBI Taxonomy" id="2480587"/>
    <lineage>
        <taxon>Eukaryota</taxon>
        <taxon>Fungi</taxon>
        <taxon>Dikarya</taxon>
        <taxon>Basidiomycota</taxon>
        <taxon>Agaricomycotina</taxon>
        <taxon>Agaricomycetes</taxon>
        <taxon>Agaricomycetidae</taxon>
        <taxon>Agaricales</taxon>
        <taxon>Agaricineae</taxon>
        <taxon>Strophariaceae</taxon>
        <taxon>Psilocybe</taxon>
    </lineage>
</organism>
<reference evidence="2 3" key="1">
    <citation type="journal article" date="2020" name="ISME J.">
        <title>Uncovering the hidden diversity of litter-decomposition mechanisms in mushroom-forming fungi.</title>
        <authorList>
            <person name="Floudas D."/>
            <person name="Bentzer J."/>
            <person name="Ahren D."/>
            <person name="Johansson T."/>
            <person name="Persson P."/>
            <person name="Tunlid A."/>
        </authorList>
    </citation>
    <scope>NUCLEOTIDE SEQUENCE [LARGE SCALE GENOMIC DNA]</scope>
    <source>
        <strain evidence="2 3">CBS 101986</strain>
    </source>
</reference>
<dbReference type="AlphaFoldDB" id="A0A8H5F9L1"/>
<gene>
    <name evidence="2" type="ORF">D9619_013404</name>
</gene>
<feature type="compositionally biased region" description="Basic and acidic residues" evidence="1">
    <location>
        <begin position="77"/>
        <end position="93"/>
    </location>
</feature>